<comment type="caution">
    <text evidence="2">The sequence shown here is derived from an EMBL/GenBank/DDBJ whole genome shotgun (WGS) entry which is preliminary data.</text>
</comment>
<organism evidence="2 3">
    <name type="scientific">Vineibacter terrae</name>
    <dbReference type="NCBI Taxonomy" id="2586908"/>
    <lineage>
        <taxon>Bacteria</taxon>
        <taxon>Pseudomonadati</taxon>
        <taxon>Pseudomonadota</taxon>
        <taxon>Alphaproteobacteria</taxon>
        <taxon>Hyphomicrobiales</taxon>
        <taxon>Vineibacter</taxon>
    </lineage>
</organism>
<sequence length="116" mass="12659">MVKARHARIPVTASSGNVFADIGLPEPEEELTKAQLASHIRQVIRRQRLTQVAAAAVLGIDQPKVSALLNGRLANFSSERLMRLLTALGQDVDITVRAKPRNRAHGRIRVIGEAHA</sequence>
<evidence type="ECO:0000313" key="3">
    <source>
        <dbReference type="Proteomes" id="UP000321638"/>
    </source>
</evidence>
<keyword evidence="3" id="KW-1185">Reference proteome</keyword>
<dbReference type="OrthoDB" id="9795596at2"/>
<dbReference type="AlphaFoldDB" id="A0A5C8PRJ9"/>
<dbReference type="InterPro" id="IPR010982">
    <property type="entry name" value="Lambda_DNA-bd_dom_sf"/>
</dbReference>
<feature type="domain" description="HTH cro/C1-type" evidence="1">
    <location>
        <begin position="40"/>
        <end position="95"/>
    </location>
</feature>
<dbReference type="PROSITE" id="PS50943">
    <property type="entry name" value="HTH_CROC1"/>
    <property type="match status" value="1"/>
</dbReference>
<dbReference type="GO" id="GO:0003677">
    <property type="term" value="F:DNA binding"/>
    <property type="evidence" value="ECO:0007669"/>
    <property type="project" value="InterPro"/>
</dbReference>
<dbReference type="SMART" id="SM00530">
    <property type="entry name" value="HTH_XRE"/>
    <property type="match status" value="1"/>
</dbReference>
<gene>
    <name evidence="2" type="ORF">FHP25_08355</name>
</gene>
<name>A0A5C8PRJ9_9HYPH</name>
<dbReference type="InterPro" id="IPR039554">
    <property type="entry name" value="HigA2-like_HTH"/>
</dbReference>
<dbReference type="InterPro" id="IPR001387">
    <property type="entry name" value="Cro/C1-type_HTH"/>
</dbReference>
<protein>
    <submittedName>
        <fullName evidence="2">XRE family transcriptional regulator</fullName>
    </submittedName>
</protein>
<dbReference type="Gene3D" id="1.10.260.40">
    <property type="entry name" value="lambda repressor-like DNA-binding domains"/>
    <property type="match status" value="1"/>
</dbReference>
<evidence type="ECO:0000259" key="1">
    <source>
        <dbReference type="PROSITE" id="PS50943"/>
    </source>
</evidence>
<dbReference type="RefSeq" id="WP_147846468.1">
    <property type="nucleotide sequence ID" value="NZ_VDUZ01000007.1"/>
</dbReference>
<proteinExistence type="predicted"/>
<dbReference type="Pfam" id="PF13744">
    <property type="entry name" value="HTH_37"/>
    <property type="match status" value="1"/>
</dbReference>
<dbReference type="Proteomes" id="UP000321638">
    <property type="component" value="Unassembled WGS sequence"/>
</dbReference>
<dbReference type="CDD" id="cd00093">
    <property type="entry name" value="HTH_XRE"/>
    <property type="match status" value="1"/>
</dbReference>
<dbReference type="SUPFAM" id="SSF47413">
    <property type="entry name" value="lambda repressor-like DNA-binding domains"/>
    <property type="match status" value="1"/>
</dbReference>
<dbReference type="EMBL" id="VDUZ01000007">
    <property type="protein sequence ID" value="TXL78200.1"/>
    <property type="molecule type" value="Genomic_DNA"/>
</dbReference>
<accession>A0A5C8PRJ9</accession>
<reference evidence="2 3" key="1">
    <citation type="submission" date="2019-06" db="EMBL/GenBank/DDBJ databases">
        <title>New taxonomy in bacterial strain CC-CFT640, isolated from vineyard.</title>
        <authorList>
            <person name="Lin S.-Y."/>
            <person name="Tsai C.-F."/>
            <person name="Young C.-C."/>
        </authorList>
    </citation>
    <scope>NUCLEOTIDE SEQUENCE [LARGE SCALE GENOMIC DNA]</scope>
    <source>
        <strain evidence="2 3">CC-CFT640</strain>
    </source>
</reference>
<evidence type="ECO:0000313" key="2">
    <source>
        <dbReference type="EMBL" id="TXL78200.1"/>
    </source>
</evidence>